<sequence length="98" mass="10812">HRAQLGDHSFFGADVTLISNGIKGNDLHLITLGPGRSCPWRADEEPNSNLRTEIATQPTFDGYCDVTRSSSSNSGTHMQRNAKDFSMVNSRELSECKK</sequence>
<name>A0AAD5MVX4_PARTN</name>
<gene>
    <name evidence="2" type="ORF">KIN20_025922</name>
</gene>
<feature type="non-terminal residue" evidence="2">
    <location>
        <position position="98"/>
    </location>
</feature>
<comment type="caution">
    <text evidence="2">The sequence shown here is derived from an EMBL/GenBank/DDBJ whole genome shotgun (WGS) entry which is preliminary data.</text>
</comment>
<keyword evidence="3" id="KW-1185">Reference proteome</keyword>
<dbReference type="EMBL" id="JAHQIW010005302">
    <property type="protein sequence ID" value="KAJ1365555.1"/>
    <property type="molecule type" value="Genomic_DNA"/>
</dbReference>
<reference evidence="2" key="1">
    <citation type="submission" date="2021-06" db="EMBL/GenBank/DDBJ databases">
        <title>Parelaphostrongylus tenuis whole genome reference sequence.</title>
        <authorList>
            <person name="Garwood T.J."/>
            <person name="Larsen P.A."/>
            <person name="Fountain-Jones N.M."/>
            <person name="Garbe J.R."/>
            <person name="Macchietto M.G."/>
            <person name="Kania S.A."/>
            <person name="Gerhold R.W."/>
            <person name="Richards J.E."/>
            <person name="Wolf T.M."/>
        </authorList>
    </citation>
    <scope>NUCLEOTIDE SEQUENCE</scope>
    <source>
        <strain evidence="2">MNPRO001-30</strain>
        <tissue evidence="2">Meninges</tissue>
    </source>
</reference>
<accession>A0AAD5MVX4</accession>
<dbReference type="AlphaFoldDB" id="A0AAD5MVX4"/>
<evidence type="ECO:0000256" key="1">
    <source>
        <dbReference type="SAM" id="MobiDB-lite"/>
    </source>
</evidence>
<proteinExistence type="predicted"/>
<evidence type="ECO:0000313" key="2">
    <source>
        <dbReference type="EMBL" id="KAJ1365555.1"/>
    </source>
</evidence>
<feature type="compositionally biased region" description="Polar residues" evidence="1">
    <location>
        <begin position="68"/>
        <end position="79"/>
    </location>
</feature>
<feature type="region of interest" description="Disordered" evidence="1">
    <location>
        <begin position="68"/>
        <end position="98"/>
    </location>
</feature>
<dbReference type="Proteomes" id="UP001196413">
    <property type="component" value="Unassembled WGS sequence"/>
</dbReference>
<evidence type="ECO:0000313" key="3">
    <source>
        <dbReference type="Proteomes" id="UP001196413"/>
    </source>
</evidence>
<organism evidence="2 3">
    <name type="scientific">Parelaphostrongylus tenuis</name>
    <name type="common">Meningeal worm</name>
    <dbReference type="NCBI Taxonomy" id="148309"/>
    <lineage>
        <taxon>Eukaryota</taxon>
        <taxon>Metazoa</taxon>
        <taxon>Ecdysozoa</taxon>
        <taxon>Nematoda</taxon>
        <taxon>Chromadorea</taxon>
        <taxon>Rhabditida</taxon>
        <taxon>Rhabditina</taxon>
        <taxon>Rhabditomorpha</taxon>
        <taxon>Strongyloidea</taxon>
        <taxon>Metastrongylidae</taxon>
        <taxon>Parelaphostrongylus</taxon>
    </lineage>
</organism>
<protein>
    <submittedName>
        <fullName evidence="2">Uncharacterized protein</fullName>
    </submittedName>
</protein>